<dbReference type="NCBIfam" id="NF041492">
    <property type="entry name" value="MobF"/>
    <property type="match status" value="1"/>
</dbReference>
<comment type="caution">
    <text evidence="3">The sequence shown here is derived from an EMBL/GenBank/DDBJ whole genome shotgun (WGS) entry which is preliminary data.</text>
</comment>
<evidence type="ECO:0000313" key="3">
    <source>
        <dbReference type="EMBL" id="MCC0175835.1"/>
    </source>
</evidence>
<evidence type="ECO:0000313" key="4">
    <source>
        <dbReference type="Proteomes" id="UP000729733"/>
    </source>
</evidence>
<evidence type="ECO:0000259" key="2">
    <source>
        <dbReference type="Pfam" id="PF08751"/>
    </source>
</evidence>
<reference evidence="3" key="1">
    <citation type="journal article" date="2021" name="Antonie Van Leeuwenhoek">
        <title>Draft genome and description of Waterburya agarophytonicola gen. nov. sp. nov. (Pleurocapsales, Cyanobacteria): a seaweed symbiont.</title>
        <authorList>
            <person name="Bonthond G."/>
            <person name="Shalygin S."/>
            <person name="Bayer T."/>
            <person name="Weinberger F."/>
        </authorList>
    </citation>
    <scope>NUCLEOTIDE SEQUENCE</scope>
    <source>
        <strain evidence="3">KI4</strain>
    </source>
</reference>
<proteinExistence type="predicted"/>
<keyword evidence="4" id="KW-1185">Reference proteome</keyword>
<sequence length="821" mass="94904">MVCTIGNPYSKLQDYAEENLYTKEQTILNSRWLGKGASNLGITGYVTPKDYEKAYRGLDRAGNSLRQQQANKKSRSGRDLTFSAPKSVSLLALLEPKAEIINAHHQAINRALEYVEQNCVFTRIGKGGREKQQTDNMIVAVFQHSDSRNFDPNLHSHCVVFNQTQGKDGKWRSMDNHQLYSQKMTIGMVYRYELGRQLSELGHSINWNQDGTFDIAGFNSKQLSHFSSRRTEIIDAVGIESSVKEKAKACISTRNTKRYISIDERDTIHKSWQHKFDSLGLTVPQPTTHSDKPKGMASLRIFDTKDLERSRQKSIDNSIQTLDSRDGKTRFLEHELLREILVQAQGQHQLDKLQHDVKHHPGLIGTEDGKLTTIDLYRKEKIRLREAKQIASKTIDKPDILELATLTFEQKTSPYQDRKDLNSDSKIFNFKEIKDPHSRISQAVQEYLRKSDRQQSKTVILTDTEEDRYKITSRLRQELIKQNKLESNAIRTNILHSKNLDTRTVLNIENYQIGNAVKFDRTSKRFNNKDLYKVVEIDLQNGILHLIDRFHSEKKLPLHRYKHRQVYQAQKRELRVNEKMHFLRSQYINGNQVSAGQSFTITNIKNKQRITIKTKGKLSIVKADDLLFSEYNYVDTLKKHQGKKIDSCIYHPSTAKSNKLFKQDIYKVASYTKRGLTVYTSDNFLQQNTTIKAQVLQPSMKLKGKSEVQHIDESQAINNTLFELASSSKYIALNRKLDILNSADRQVYNSPDGIVIEKNLQNLSIYYDDKLINFDRDFNVTKNEFSNQEIHQLNQKVSDIKQQSVEQNQNKQIQKDIGLSL</sequence>
<dbReference type="RefSeq" id="WP_263858098.1">
    <property type="nucleotide sequence ID" value="NZ_JADWDC010000004.1"/>
</dbReference>
<dbReference type="InterPro" id="IPR014862">
    <property type="entry name" value="TrwC"/>
</dbReference>
<dbReference type="EMBL" id="JADWDC010000004">
    <property type="protein sequence ID" value="MCC0175835.1"/>
    <property type="molecule type" value="Genomic_DNA"/>
</dbReference>
<feature type="domain" description="TrwC relaxase" evidence="2">
    <location>
        <begin position="13"/>
        <end position="277"/>
    </location>
</feature>
<accession>A0A964BQ31</accession>
<name>A0A964BQ31_9CYAN</name>
<protein>
    <submittedName>
        <fullName evidence="3">Relaxase domain-containing protein</fullName>
    </submittedName>
</protein>
<dbReference type="Proteomes" id="UP000729733">
    <property type="component" value="Unassembled WGS sequence"/>
</dbReference>
<organism evidence="3 4">
    <name type="scientific">Waterburya agarophytonicola KI4</name>
    <dbReference type="NCBI Taxonomy" id="2874699"/>
    <lineage>
        <taxon>Bacteria</taxon>
        <taxon>Bacillati</taxon>
        <taxon>Cyanobacteriota</taxon>
        <taxon>Cyanophyceae</taxon>
        <taxon>Pleurocapsales</taxon>
        <taxon>Hyellaceae</taxon>
        <taxon>Waterburya</taxon>
        <taxon>Waterburya agarophytonicola</taxon>
    </lineage>
</organism>
<dbReference type="SUPFAM" id="SSF55464">
    <property type="entry name" value="Origin of replication-binding domain, RBD-like"/>
    <property type="match status" value="1"/>
</dbReference>
<dbReference type="NCBIfam" id="TIGR02686">
    <property type="entry name" value="relax_trwC"/>
    <property type="match status" value="1"/>
</dbReference>
<dbReference type="Pfam" id="PF08751">
    <property type="entry name" value="TrwC"/>
    <property type="match status" value="1"/>
</dbReference>
<evidence type="ECO:0000256" key="1">
    <source>
        <dbReference type="SAM" id="Coils"/>
    </source>
</evidence>
<dbReference type="InterPro" id="IPR014059">
    <property type="entry name" value="TraI/TrwC_relax"/>
</dbReference>
<feature type="coiled-coil region" evidence="1">
    <location>
        <begin position="783"/>
        <end position="810"/>
    </location>
</feature>
<keyword evidence="1" id="KW-0175">Coiled coil</keyword>
<dbReference type="AlphaFoldDB" id="A0A964BQ31"/>
<gene>
    <name evidence="3" type="ORF">I4641_02415</name>
</gene>